<dbReference type="Pfam" id="PF17829">
    <property type="entry name" value="GH115_C"/>
    <property type="match status" value="1"/>
</dbReference>
<dbReference type="InterPro" id="IPR031924">
    <property type="entry name" value="GH115"/>
</dbReference>
<name>A0A6N3BXX3_9BACT</name>
<dbReference type="InterPro" id="IPR029018">
    <property type="entry name" value="Hex-like_dom2"/>
</dbReference>
<proteinExistence type="predicted"/>
<dbReference type="PANTHER" id="PTHR37842:SF2">
    <property type="entry name" value="GYLCOSYL HYDROLASE 115 C-TERMINAL DOMAIN-CONTAINING PROTEIN"/>
    <property type="match status" value="1"/>
</dbReference>
<protein>
    <recommendedName>
        <fullName evidence="3">Gylcosyl hydrolase 115 C-terminal domain-containing protein</fullName>
    </recommendedName>
</protein>
<feature type="signal peptide" evidence="2">
    <location>
        <begin position="1"/>
        <end position="22"/>
    </location>
</feature>
<dbReference type="Pfam" id="PF15979">
    <property type="entry name" value="Glyco_hydro_115"/>
    <property type="match status" value="1"/>
</dbReference>
<evidence type="ECO:0000256" key="2">
    <source>
        <dbReference type="SAM" id="SignalP"/>
    </source>
</evidence>
<dbReference type="InterPro" id="IPR041437">
    <property type="entry name" value="GH115_C"/>
</dbReference>
<dbReference type="GO" id="GO:0005975">
    <property type="term" value="P:carbohydrate metabolic process"/>
    <property type="evidence" value="ECO:0007669"/>
    <property type="project" value="UniProtKB-ARBA"/>
</dbReference>
<dbReference type="EMBL" id="CACRUT010000013">
    <property type="protein sequence ID" value="VYU06487.1"/>
    <property type="molecule type" value="Genomic_DNA"/>
</dbReference>
<dbReference type="Gene3D" id="2.60.120.1620">
    <property type="match status" value="1"/>
</dbReference>
<dbReference type="InterPro" id="IPR042301">
    <property type="entry name" value="GH115_sf"/>
</dbReference>
<dbReference type="AlphaFoldDB" id="A0A6N3BXX3"/>
<gene>
    <name evidence="4" type="ORF">PCLFYP37_01816</name>
</gene>
<feature type="domain" description="Gylcosyl hydrolase 115 C-terminal" evidence="3">
    <location>
        <begin position="700"/>
        <end position="798"/>
    </location>
</feature>
<evidence type="ECO:0000256" key="1">
    <source>
        <dbReference type="ARBA" id="ARBA00022801"/>
    </source>
</evidence>
<dbReference type="Gene3D" id="3.30.379.10">
    <property type="entry name" value="Chitobiase/beta-hexosaminidase domain 2-like"/>
    <property type="match status" value="1"/>
</dbReference>
<evidence type="ECO:0000259" key="3">
    <source>
        <dbReference type="Pfam" id="PF17829"/>
    </source>
</evidence>
<dbReference type="SUPFAM" id="SSF55545">
    <property type="entry name" value="beta-N-acetylhexosaminidase-like domain"/>
    <property type="match status" value="1"/>
</dbReference>
<feature type="chain" id="PRO_5027053817" description="Gylcosyl hydrolase 115 C-terminal domain-containing protein" evidence="2">
    <location>
        <begin position="23"/>
        <end position="800"/>
    </location>
</feature>
<reference evidence="4" key="1">
    <citation type="submission" date="2019-11" db="EMBL/GenBank/DDBJ databases">
        <authorList>
            <person name="Feng L."/>
        </authorList>
    </citation>
    <scope>NUCLEOTIDE SEQUENCE</scope>
    <source>
        <strain evidence="4">PclaraLFYP37</strain>
    </source>
</reference>
<dbReference type="Gene3D" id="1.20.58.2150">
    <property type="match status" value="1"/>
</dbReference>
<dbReference type="RefSeq" id="WP_412441643.1">
    <property type="nucleotide sequence ID" value="NZ_CACRUT010000013.1"/>
</dbReference>
<dbReference type="Gene3D" id="3.20.20.520">
    <property type="entry name" value="Glycosyl hydrolase family 115"/>
    <property type="match status" value="1"/>
</dbReference>
<sequence length="800" mass="91726">MHKKNIFWLLSIYMLMCAPVSAQVLFEKDCQTEIFVGKEEKEVVHTALEILQKDVKNVFDARLVPASAPGHDIEIVAGTVDNPEMQAYLKRNEVDLPPIMGQWEAFQIRKLGKKQVLVTGSDARGLAYGLLEISRMIGVSPWEWWADVTPDKRDRFLVSEIKEGQQAPSVQFRGIFLNDEDWGLTPWSTKNFEPEAQTQYPVKGRFKGQVGPKTYAKVFELLLRLRANTIWPAMHEVTMPFYFVEGNRKMAERYGIVVSTSHCEPMMRNSATEWDLAGKGDYNFLKNRQAVVDYWTDRLKELGHSDNIFTMGMRGKHDGRMIGVKNTHEYKDALNAVLQVQDSLLRQYIHPDSKKIPQQFVPYKEVLDVYRAGLEVPDHITLVWPDDNFGYILHFPDEKERKRTGGNGVYYHTSYWGEPHDFLWLGIVQPSLMYQQMKTAYDRNMRKIWVLNVGDIKPSEYLTEFFLDMAWDINLSGCKSGSGVVFSHLGNWLNQTFGKKTGKELLPLMKDFYLLSHIRKPEFMGNTRTYDKRHEQIADLPWSTEEINERLEQFKKLSDRVEKLYATVPSNRKEAYFEMIQYPVQASNEMNKKMLYAQFARHTPSDSASLWKKSDAAYDSIVSLTRRFNSLLDGKWNSIMSVGPRGLIVFDKVKRTASSTALVSSPAPLQLWNGTEHDAVTGQHTVIDGLGHSGKAIYLGKGGTVEYEYRNFRKDSLTVEVCLVPTHAVEGGKLRFAVSTDDREPQVFDCETAEYSEEWKVNILRAQAVKTARFPSGGRKGRIKITALDEGVVIDQIRLR</sequence>
<keyword evidence="1" id="KW-0378">Hydrolase</keyword>
<organism evidence="4">
    <name type="scientific">Paraprevotella clara</name>
    <dbReference type="NCBI Taxonomy" id="454154"/>
    <lineage>
        <taxon>Bacteria</taxon>
        <taxon>Pseudomonadati</taxon>
        <taxon>Bacteroidota</taxon>
        <taxon>Bacteroidia</taxon>
        <taxon>Bacteroidales</taxon>
        <taxon>Prevotellaceae</taxon>
        <taxon>Paraprevotella</taxon>
    </lineage>
</organism>
<dbReference type="GO" id="GO:0016787">
    <property type="term" value="F:hydrolase activity"/>
    <property type="evidence" value="ECO:0007669"/>
    <property type="project" value="UniProtKB-KW"/>
</dbReference>
<dbReference type="PANTHER" id="PTHR37842">
    <property type="match status" value="1"/>
</dbReference>
<accession>A0A6N3BXX3</accession>
<evidence type="ECO:0000313" key="4">
    <source>
        <dbReference type="EMBL" id="VYU06487.1"/>
    </source>
</evidence>
<keyword evidence="2" id="KW-0732">Signal</keyword>